<protein>
    <submittedName>
        <fullName evidence="7">Putative membrane protein YhhN</fullName>
    </submittedName>
</protein>
<sequence>MERLRRTLRAAFDSVTSTTWGRVAITGFGVVGATHLVCQFVDPDGVLSSATQILLMPTLAGALAAACPDRTRLVRLGLLALGASWLGDTVPRFVSGDPGFLSMVGCFLVAQVTYIAGFLPYRSESSPVRTWAARIPYLAAFLGLVAWCLPGAGPLAPPVIMYGAALTAMALLAPGVSPVTGVGGAIFMASDGLIALHAFAGVTLPVHDFWVMLTYLVGQALIVAGVIDRTAASTGRTGLAVPTASGMRPAGPAGDS</sequence>
<dbReference type="RefSeq" id="WP_183319451.1">
    <property type="nucleotide sequence ID" value="NZ_JACHVQ010000001.1"/>
</dbReference>
<dbReference type="PANTHER" id="PTHR31885:SF6">
    <property type="entry name" value="GH04784P"/>
    <property type="match status" value="1"/>
</dbReference>
<evidence type="ECO:0000256" key="4">
    <source>
        <dbReference type="ARBA" id="ARBA00022989"/>
    </source>
</evidence>
<comment type="subcellular location">
    <subcellularLocation>
        <location evidence="1">Membrane</location>
        <topology evidence="1">Multi-pass membrane protein</topology>
    </subcellularLocation>
</comment>
<keyword evidence="4 6" id="KW-1133">Transmembrane helix</keyword>
<comment type="caution">
    <text evidence="7">The sequence shown here is derived from an EMBL/GenBank/DDBJ whole genome shotgun (WGS) entry which is preliminary data.</text>
</comment>
<dbReference type="Proteomes" id="UP000559182">
    <property type="component" value="Unassembled WGS sequence"/>
</dbReference>
<evidence type="ECO:0000313" key="7">
    <source>
        <dbReference type="EMBL" id="MBB2891148.1"/>
    </source>
</evidence>
<dbReference type="AlphaFoldDB" id="A0A839N0C0"/>
<keyword evidence="5 6" id="KW-0472">Membrane</keyword>
<accession>A0A839N0C0</accession>
<gene>
    <name evidence="7" type="ORF">FHU39_001132</name>
</gene>
<evidence type="ECO:0000256" key="3">
    <source>
        <dbReference type="ARBA" id="ARBA00022692"/>
    </source>
</evidence>
<name>A0A839N0C0_9MICO</name>
<keyword evidence="3 6" id="KW-0812">Transmembrane</keyword>
<evidence type="ECO:0000256" key="2">
    <source>
        <dbReference type="ARBA" id="ARBA00007375"/>
    </source>
</evidence>
<keyword evidence="8" id="KW-1185">Reference proteome</keyword>
<feature type="transmembrane region" description="Helical" evidence="6">
    <location>
        <begin position="100"/>
        <end position="119"/>
    </location>
</feature>
<feature type="transmembrane region" description="Helical" evidence="6">
    <location>
        <begin position="209"/>
        <end position="227"/>
    </location>
</feature>
<dbReference type="PANTHER" id="PTHR31885">
    <property type="entry name" value="GH04784P"/>
    <property type="match status" value="1"/>
</dbReference>
<dbReference type="Pfam" id="PF07947">
    <property type="entry name" value="YhhN"/>
    <property type="match status" value="1"/>
</dbReference>
<reference evidence="7 8" key="1">
    <citation type="submission" date="2020-08" db="EMBL/GenBank/DDBJ databases">
        <title>Sequencing the genomes of 1000 actinobacteria strains.</title>
        <authorList>
            <person name="Klenk H.-P."/>
        </authorList>
    </citation>
    <scope>NUCLEOTIDE SEQUENCE [LARGE SCALE GENOMIC DNA]</scope>
    <source>
        <strain evidence="7 8">DSM 105369</strain>
    </source>
</reference>
<evidence type="ECO:0000256" key="1">
    <source>
        <dbReference type="ARBA" id="ARBA00004141"/>
    </source>
</evidence>
<evidence type="ECO:0000313" key="8">
    <source>
        <dbReference type="Proteomes" id="UP000559182"/>
    </source>
</evidence>
<comment type="similarity">
    <text evidence="2">Belongs to the TMEM86 family.</text>
</comment>
<proteinExistence type="inferred from homology"/>
<dbReference type="GO" id="GO:0016787">
    <property type="term" value="F:hydrolase activity"/>
    <property type="evidence" value="ECO:0007669"/>
    <property type="project" value="TreeGrafter"/>
</dbReference>
<dbReference type="GO" id="GO:0016020">
    <property type="term" value="C:membrane"/>
    <property type="evidence" value="ECO:0007669"/>
    <property type="project" value="UniProtKB-SubCell"/>
</dbReference>
<dbReference type="EMBL" id="JACHVQ010000001">
    <property type="protein sequence ID" value="MBB2891148.1"/>
    <property type="molecule type" value="Genomic_DNA"/>
</dbReference>
<dbReference type="InterPro" id="IPR012506">
    <property type="entry name" value="TMEM86B-like"/>
</dbReference>
<feature type="transmembrane region" description="Helical" evidence="6">
    <location>
        <begin position="131"/>
        <end position="153"/>
    </location>
</feature>
<organism evidence="7 8">
    <name type="scientific">Flexivirga oryzae</name>
    <dbReference type="NCBI Taxonomy" id="1794944"/>
    <lineage>
        <taxon>Bacteria</taxon>
        <taxon>Bacillati</taxon>
        <taxon>Actinomycetota</taxon>
        <taxon>Actinomycetes</taxon>
        <taxon>Micrococcales</taxon>
        <taxon>Dermacoccaceae</taxon>
        <taxon>Flexivirga</taxon>
    </lineage>
</organism>
<evidence type="ECO:0000256" key="6">
    <source>
        <dbReference type="SAM" id="Phobius"/>
    </source>
</evidence>
<evidence type="ECO:0000256" key="5">
    <source>
        <dbReference type="ARBA" id="ARBA00023136"/>
    </source>
</evidence>
<feature type="transmembrane region" description="Helical" evidence="6">
    <location>
        <begin position="159"/>
        <end position="177"/>
    </location>
</feature>